<dbReference type="OrthoDB" id="2057784at2"/>
<dbReference type="PANTHER" id="PTHR33933:SF1">
    <property type="entry name" value="PROTEIN ADENYLYLTRANSFERASE MNTA-RELATED"/>
    <property type="match status" value="1"/>
</dbReference>
<evidence type="ECO:0000259" key="1">
    <source>
        <dbReference type="Pfam" id="PF18765"/>
    </source>
</evidence>
<organism evidence="2 3">
    <name type="scientific">Parablautia intestinalis</name>
    <dbReference type="NCBI Taxonomy" id="2320100"/>
    <lineage>
        <taxon>Bacteria</taxon>
        <taxon>Bacillati</taxon>
        <taxon>Bacillota</taxon>
        <taxon>Clostridia</taxon>
        <taxon>Lachnospirales</taxon>
        <taxon>Lachnospiraceae</taxon>
        <taxon>Parablautia</taxon>
    </lineage>
</organism>
<feature type="domain" description="Polymerase beta nucleotidyltransferase" evidence="1">
    <location>
        <begin position="10"/>
        <end position="103"/>
    </location>
</feature>
<proteinExistence type="predicted"/>
<accession>A0A3A9ADR5</accession>
<dbReference type="Pfam" id="PF18765">
    <property type="entry name" value="Polbeta"/>
    <property type="match status" value="1"/>
</dbReference>
<dbReference type="SUPFAM" id="SSF81301">
    <property type="entry name" value="Nucleotidyltransferase"/>
    <property type="match status" value="1"/>
</dbReference>
<dbReference type="InterPro" id="IPR043519">
    <property type="entry name" value="NT_sf"/>
</dbReference>
<evidence type="ECO:0000313" key="2">
    <source>
        <dbReference type="EMBL" id="RKI89398.1"/>
    </source>
</evidence>
<dbReference type="Proteomes" id="UP000280696">
    <property type="component" value="Unassembled WGS sequence"/>
</dbReference>
<protein>
    <recommendedName>
        <fullName evidence="1">Polymerase beta nucleotidyltransferase domain-containing protein</fullName>
    </recommendedName>
</protein>
<keyword evidence="3" id="KW-1185">Reference proteome</keyword>
<reference evidence="2 3" key="1">
    <citation type="submission" date="2018-09" db="EMBL/GenBank/DDBJ databases">
        <title>Murine metabolic-syndrome-specific gut microbial biobank.</title>
        <authorList>
            <person name="Liu C."/>
        </authorList>
    </citation>
    <scope>NUCLEOTIDE SEQUENCE [LARGE SCALE GENOMIC DNA]</scope>
    <source>
        <strain evidence="2 3">0.1xD8-82</strain>
    </source>
</reference>
<dbReference type="InterPro" id="IPR041633">
    <property type="entry name" value="Polbeta"/>
</dbReference>
<dbReference type="AlphaFoldDB" id="A0A3A9ADR5"/>
<dbReference type="PANTHER" id="PTHR33933">
    <property type="entry name" value="NUCLEOTIDYLTRANSFERASE"/>
    <property type="match status" value="1"/>
</dbReference>
<dbReference type="Gene3D" id="3.30.460.10">
    <property type="entry name" value="Beta Polymerase, domain 2"/>
    <property type="match status" value="1"/>
</dbReference>
<dbReference type="InterPro" id="IPR052548">
    <property type="entry name" value="Type_VII_TA_antitoxin"/>
</dbReference>
<sequence length="248" mass="28932">MDINLLRDIEKLTKEKSVREIYLFGSVAREEQDEYSDIDILIVIDDCSEEEYFKLKDRYAYSLNVPVSWLSVYRNNKIMKMYANGSYFLWHIKKEGKVLYSRDGELANLLLTLPRYTNVGSDLKEYDEILADIKCELDNECISINYELAVLASLVRNTCIAISYLNGRLDFGRNSVVLYCFSEYNFNVSPEEYKELYRYRLYHTGKVNDVPDGEIGCLKKWIKIESDLLEVAKRGVKEYEKKVVSGMG</sequence>
<dbReference type="RefSeq" id="WP_120471741.1">
    <property type="nucleotide sequence ID" value="NZ_CATAJS010000008.1"/>
</dbReference>
<name>A0A3A9ADR5_9FIRM</name>
<gene>
    <name evidence="2" type="ORF">D7V94_18260</name>
</gene>
<dbReference type="EMBL" id="RAYQ01000023">
    <property type="protein sequence ID" value="RKI89398.1"/>
    <property type="molecule type" value="Genomic_DNA"/>
</dbReference>
<comment type="caution">
    <text evidence="2">The sequence shown here is derived from an EMBL/GenBank/DDBJ whole genome shotgun (WGS) entry which is preliminary data.</text>
</comment>
<evidence type="ECO:0000313" key="3">
    <source>
        <dbReference type="Proteomes" id="UP000280696"/>
    </source>
</evidence>